<reference evidence="3 4" key="1">
    <citation type="journal article" date="2012" name="Appl. Environ. Microbiol.">
        <title>Short-read sequencing for genomic analysis of the brown rot fungus Fibroporia radiculosa.</title>
        <authorList>
            <person name="Tang J.D."/>
            <person name="Perkins A.D."/>
            <person name="Sonstegard T.S."/>
            <person name="Schroeder S.G."/>
            <person name="Burgess S.C."/>
            <person name="Diehl S.V."/>
        </authorList>
    </citation>
    <scope>NUCLEOTIDE SEQUENCE [LARGE SCALE GENOMIC DNA]</scope>
    <source>
        <strain evidence="3 4">TFFH 294</strain>
    </source>
</reference>
<dbReference type="InterPro" id="IPR050618">
    <property type="entry name" value="Ubq-SigPath_Reg"/>
</dbReference>
<proteinExistence type="predicted"/>
<keyword evidence="4" id="KW-1185">Reference proteome</keyword>
<dbReference type="InParanoid" id="J4H494"/>
<evidence type="ECO:0000256" key="1">
    <source>
        <dbReference type="SAM" id="MobiDB-lite"/>
    </source>
</evidence>
<dbReference type="Proteomes" id="UP000006352">
    <property type="component" value="Unassembled WGS sequence"/>
</dbReference>
<gene>
    <name evidence="3" type="ORF">FIBRA_06781</name>
</gene>
<dbReference type="InterPro" id="IPR024964">
    <property type="entry name" value="CTLH/CRA"/>
</dbReference>
<dbReference type="RefSeq" id="XP_012183882.1">
    <property type="nucleotide sequence ID" value="XM_012328492.1"/>
</dbReference>
<dbReference type="OrthoDB" id="8048523at2759"/>
<dbReference type="EMBL" id="HE797160">
    <property type="protein sequence ID" value="CCM04599.1"/>
    <property type="molecule type" value="Genomic_DNA"/>
</dbReference>
<dbReference type="InterPro" id="IPR013144">
    <property type="entry name" value="CRA_dom"/>
</dbReference>
<evidence type="ECO:0000313" key="3">
    <source>
        <dbReference type="EMBL" id="CCM04599.1"/>
    </source>
</evidence>
<evidence type="ECO:0000313" key="4">
    <source>
        <dbReference type="Proteomes" id="UP000006352"/>
    </source>
</evidence>
<dbReference type="STRING" id="599839.J4H494"/>
<dbReference type="PROSITE" id="PS50896">
    <property type="entry name" value="LISH"/>
    <property type="match status" value="1"/>
</dbReference>
<sequence>MQPSAIGAKPLSAARLFQPTPDDLRLLVLDYLCQNSFSSTAHAFMMDSGVKPSNADGDEIMPLTIQDGGAATNVVDEKLAIGELRKAIKIHILSGQVNEATELLNEHFPSVLSESSDSGPSGHSADGLKYIPSASVNPVHLALNLHILAFIEAARTVPLPYYPPGVIPPASDFSKAVRPDIIRQEDPEEANVQLLHRAQNLYSEAIGLPNPDDRGKYLRELAQVGGLLAYKVPEYGPMASYMTQDRRDAVADQIDGAILYRTGQSAVSTVELAARQASVVWSTLHEIKVRAPPSIAWPAGLLLPGLKAAQSSAAGRSGDIDPMSTVKKPGADGGPAEILPPFDLHAFLDAGP</sequence>
<protein>
    <recommendedName>
        <fullName evidence="2">CRA domain-containing protein</fullName>
    </recommendedName>
</protein>
<dbReference type="AlphaFoldDB" id="J4H494"/>
<dbReference type="PANTHER" id="PTHR12864">
    <property type="entry name" value="RAN BINDING PROTEIN 9-RELATED"/>
    <property type="match status" value="1"/>
</dbReference>
<dbReference type="GeneID" id="24099510"/>
<feature type="region of interest" description="Disordered" evidence="1">
    <location>
        <begin position="313"/>
        <end position="337"/>
    </location>
</feature>
<organism evidence="3 4">
    <name type="scientific">Fibroporia radiculosa</name>
    <dbReference type="NCBI Taxonomy" id="599839"/>
    <lineage>
        <taxon>Eukaryota</taxon>
        <taxon>Fungi</taxon>
        <taxon>Dikarya</taxon>
        <taxon>Basidiomycota</taxon>
        <taxon>Agaricomycotina</taxon>
        <taxon>Agaricomycetes</taxon>
        <taxon>Polyporales</taxon>
        <taxon>Fibroporiaceae</taxon>
        <taxon>Fibroporia</taxon>
    </lineage>
</organism>
<name>J4H494_9APHY</name>
<accession>J4H494</accession>
<feature type="domain" description="CRA" evidence="2">
    <location>
        <begin position="189"/>
        <end position="290"/>
    </location>
</feature>
<dbReference type="SMART" id="SM00757">
    <property type="entry name" value="CRA"/>
    <property type="match status" value="1"/>
</dbReference>
<dbReference type="Pfam" id="PF10607">
    <property type="entry name" value="CTLH"/>
    <property type="match status" value="1"/>
</dbReference>
<dbReference type="HOGENOM" id="CLU_055335_0_0_1"/>
<dbReference type="InterPro" id="IPR006594">
    <property type="entry name" value="LisH"/>
</dbReference>
<evidence type="ECO:0000259" key="2">
    <source>
        <dbReference type="SMART" id="SM00757"/>
    </source>
</evidence>
<dbReference type="SMART" id="SM00667">
    <property type="entry name" value="LisH"/>
    <property type="match status" value="1"/>
</dbReference>